<comment type="catalytic activity">
    <reaction evidence="7">
        <text>a peptidoglycan chain = a peptidoglycan chain with N-acetyl-1,6-anhydromuramyl-[peptide] at the reducing end + a peptidoglycan chain with N-acetylglucosamine at the non-reducing end.</text>
        <dbReference type="EC" id="4.2.2.29"/>
    </reaction>
</comment>
<dbReference type="OrthoDB" id="9814591at2"/>
<sequence>MKKRKKSSNKGKMIVLTVLSLIVIVAIGGYLYFNYSIGAVDKTNKTDVYIKVKSGDTVATLADELAAKDVIHQPMIFKYYAKYLKQTELREGQFAVNKTMTAEEIMQQFVSGDEASAPALTIPEGLNLPQTATKIAKYTGLKEKDVLVQMNDQVFVKQMIAKYPNLLTTNVLKEGVMYPLEGYLFPATYTFAVGDKPTVQEIVEQMIIKTNKVIEPRLAEIKKTNLSVNQFLAFTSLLEKEATAHTDRSKIASVFYNRLAAKMPIQSDVTVLYALKKTGTTFVSYDDIEVDSPYNTYQIDHLPIGPISNSSELSIDAALKPATTDYYYFLADTETGEVFYAKTLKEHNKLAAEHIK</sequence>
<comment type="function">
    <text evidence="7">Functions as a peptidoglycan terminase that cleaves nascent peptidoglycan strands endolytically to terminate their elongation.</text>
</comment>
<protein>
    <recommendedName>
        <fullName evidence="7">Endolytic murein transglycosylase</fullName>
        <ecNumber evidence="7">4.2.2.29</ecNumber>
    </recommendedName>
    <alternativeName>
        <fullName evidence="7">Peptidoglycan lytic transglycosylase</fullName>
    </alternativeName>
    <alternativeName>
        <fullName evidence="7">Peptidoglycan polymerization terminase</fullName>
    </alternativeName>
</protein>
<dbReference type="CDD" id="cd08010">
    <property type="entry name" value="MltG_like"/>
    <property type="match status" value="1"/>
</dbReference>
<organism evidence="8 9">
    <name type="scientific">Brochothrix campestris FSL F6-1037</name>
    <dbReference type="NCBI Taxonomy" id="1265861"/>
    <lineage>
        <taxon>Bacteria</taxon>
        <taxon>Bacillati</taxon>
        <taxon>Bacillota</taxon>
        <taxon>Bacilli</taxon>
        <taxon>Bacillales</taxon>
        <taxon>Listeriaceae</taxon>
        <taxon>Brochothrix</taxon>
    </lineage>
</organism>
<dbReference type="GO" id="GO:0008932">
    <property type="term" value="F:lytic endotransglycosylase activity"/>
    <property type="evidence" value="ECO:0007669"/>
    <property type="project" value="UniProtKB-UniRule"/>
</dbReference>
<comment type="caution">
    <text evidence="8">The sequence shown here is derived from an EMBL/GenBank/DDBJ whole genome shotgun (WGS) entry which is preliminary data.</text>
</comment>
<dbReference type="NCBIfam" id="TIGR00247">
    <property type="entry name" value="endolytic transglycosylase MltG"/>
    <property type="match status" value="1"/>
</dbReference>
<dbReference type="RefSeq" id="WP_035314068.1">
    <property type="nucleotide sequence ID" value="NZ_AODH01000018.1"/>
</dbReference>
<evidence type="ECO:0000256" key="7">
    <source>
        <dbReference type="HAMAP-Rule" id="MF_02065"/>
    </source>
</evidence>
<evidence type="ECO:0000256" key="4">
    <source>
        <dbReference type="ARBA" id="ARBA00023136"/>
    </source>
</evidence>
<dbReference type="STRING" id="1265861.BCAMP_05089"/>
<dbReference type="GO" id="GO:0009252">
    <property type="term" value="P:peptidoglycan biosynthetic process"/>
    <property type="evidence" value="ECO:0007669"/>
    <property type="project" value="UniProtKB-UniRule"/>
</dbReference>
<dbReference type="GO" id="GO:0005886">
    <property type="term" value="C:plasma membrane"/>
    <property type="evidence" value="ECO:0007669"/>
    <property type="project" value="UniProtKB-SubCell"/>
</dbReference>
<gene>
    <name evidence="7" type="primary">mltG</name>
    <name evidence="8" type="ORF">BCAMP_05089</name>
</gene>
<evidence type="ECO:0000313" key="8">
    <source>
        <dbReference type="EMBL" id="EUJ40480.1"/>
    </source>
</evidence>
<reference evidence="8 9" key="1">
    <citation type="submission" date="2012-12" db="EMBL/GenBank/DDBJ databases">
        <title>Novel taxa of Listeriaceae from agricultural environments in the United States.</title>
        <authorList>
            <person name="den Bakker H.C."/>
            <person name="Allred A."/>
            <person name="Warchocki S."/>
            <person name="Wright E.M."/>
            <person name="Burrell A."/>
            <person name="Nightingale K.K."/>
            <person name="Kephart D."/>
            <person name="Wiedmann M."/>
        </authorList>
    </citation>
    <scope>NUCLEOTIDE SEQUENCE [LARGE SCALE GENOMIC DNA]</scope>
    <source>
        <strain evidence="8 9">FSL F6-1037</strain>
    </source>
</reference>
<comment type="subcellular location">
    <subcellularLocation>
        <location evidence="7">Cell membrane</location>
        <topology evidence="7">Single-pass membrane protein</topology>
    </subcellularLocation>
</comment>
<evidence type="ECO:0000256" key="1">
    <source>
        <dbReference type="ARBA" id="ARBA00022475"/>
    </source>
</evidence>
<keyword evidence="3 7" id="KW-1133">Transmembrane helix</keyword>
<comment type="similarity">
    <text evidence="7">Belongs to the transglycosylase MltG family.</text>
</comment>
<accession>W7CUZ3</accession>
<dbReference type="Gene3D" id="3.30.1490.480">
    <property type="entry name" value="Endolytic murein transglycosylase"/>
    <property type="match status" value="1"/>
</dbReference>
<evidence type="ECO:0000256" key="3">
    <source>
        <dbReference type="ARBA" id="ARBA00022989"/>
    </source>
</evidence>
<dbReference type="HAMAP" id="MF_02065">
    <property type="entry name" value="MltG"/>
    <property type="match status" value="1"/>
</dbReference>
<dbReference type="AlphaFoldDB" id="W7CUZ3"/>
<dbReference type="GO" id="GO:0071555">
    <property type="term" value="P:cell wall organization"/>
    <property type="evidence" value="ECO:0007669"/>
    <property type="project" value="UniProtKB-KW"/>
</dbReference>
<feature type="transmembrane region" description="Helical" evidence="7">
    <location>
        <begin position="12"/>
        <end position="33"/>
    </location>
</feature>
<keyword evidence="4 7" id="KW-0472">Membrane</keyword>
<evidence type="ECO:0000256" key="5">
    <source>
        <dbReference type="ARBA" id="ARBA00023239"/>
    </source>
</evidence>
<evidence type="ECO:0000256" key="2">
    <source>
        <dbReference type="ARBA" id="ARBA00022692"/>
    </source>
</evidence>
<name>W7CUZ3_9LIST</name>
<keyword evidence="9" id="KW-1185">Reference proteome</keyword>
<proteinExistence type="inferred from homology"/>
<dbReference type="PANTHER" id="PTHR30518:SF2">
    <property type="entry name" value="ENDOLYTIC MUREIN TRANSGLYCOSYLASE"/>
    <property type="match status" value="1"/>
</dbReference>
<keyword evidence="1 7" id="KW-1003">Cell membrane</keyword>
<keyword evidence="6 7" id="KW-0961">Cell wall biogenesis/degradation</keyword>
<keyword evidence="5 7" id="KW-0456">Lyase</keyword>
<dbReference type="Pfam" id="PF02618">
    <property type="entry name" value="YceG"/>
    <property type="match status" value="1"/>
</dbReference>
<dbReference type="EMBL" id="AODH01000018">
    <property type="protein sequence ID" value="EUJ40480.1"/>
    <property type="molecule type" value="Genomic_DNA"/>
</dbReference>
<keyword evidence="2 7" id="KW-0812">Transmembrane</keyword>
<evidence type="ECO:0000313" key="9">
    <source>
        <dbReference type="Proteomes" id="UP000019243"/>
    </source>
</evidence>
<feature type="site" description="Important for catalytic activity" evidence="7">
    <location>
        <position position="241"/>
    </location>
</feature>
<dbReference type="Proteomes" id="UP000019243">
    <property type="component" value="Unassembled WGS sequence"/>
</dbReference>
<dbReference type="PANTHER" id="PTHR30518">
    <property type="entry name" value="ENDOLYTIC MUREIN TRANSGLYCOSYLASE"/>
    <property type="match status" value="1"/>
</dbReference>
<evidence type="ECO:0000256" key="6">
    <source>
        <dbReference type="ARBA" id="ARBA00023316"/>
    </source>
</evidence>
<dbReference type="InterPro" id="IPR003770">
    <property type="entry name" value="MLTG-like"/>
</dbReference>
<dbReference type="PATRIC" id="fig|1265861.3.peg.1007"/>
<dbReference type="EC" id="4.2.2.29" evidence="7"/>